<keyword evidence="5" id="KW-0547">Nucleotide-binding</keyword>
<reference evidence="13 14" key="1">
    <citation type="submission" date="2019-07" db="EMBL/GenBank/DDBJ databases">
        <title>Cryptosporangium phraense sp. nov., isolated from plant litter.</title>
        <authorList>
            <person name="Suriyachadkun C."/>
        </authorList>
    </citation>
    <scope>NUCLEOTIDE SEQUENCE [LARGE SCALE GENOMIC DNA]</scope>
    <source>
        <strain evidence="13 14">A-T 5661</strain>
    </source>
</reference>
<keyword evidence="8" id="KW-0902">Two-component regulatory system</keyword>
<dbReference type="Gene3D" id="3.30.565.10">
    <property type="entry name" value="Histidine kinase-like ATPase, C-terminal domain"/>
    <property type="match status" value="1"/>
</dbReference>
<feature type="transmembrane region" description="Helical" evidence="9">
    <location>
        <begin position="103"/>
        <end position="124"/>
    </location>
</feature>
<proteinExistence type="predicted"/>
<dbReference type="Pfam" id="PF07730">
    <property type="entry name" value="HisKA_3"/>
    <property type="match status" value="1"/>
</dbReference>
<dbReference type="GO" id="GO:0005524">
    <property type="term" value="F:ATP binding"/>
    <property type="evidence" value="ECO:0007669"/>
    <property type="project" value="UniProtKB-KW"/>
</dbReference>
<evidence type="ECO:0000256" key="8">
    <source>
        <dbReference type="ARBA" id="ARBA00023012"/>
    </source>
</evidence>
<dbReference type="InterPro" id="IPR055558">
    <property type="entry name" value="DUF7134"/>
</dbReference>
<keyword evidence="9" id="KW-0472">Membrane</keyword>
<protein>
    <recommendedName>
        <fullName evidence="2">histidine kinase</fullName>
        <ecNumber evidence="2">2.7.13.3</ecNumber>
    </recommendedName>
</protein>
<comment type="caution">
    <text evidence="13">The sequence shown here is derived from an EMBL/GenBank/DDBJ whole genome shotgun (WGS) entry which is preliminary data.</text>
</comment>
<dbReference type="EC" id="2.7.13.3" evidence="2"/>
<feature type="domain" description="Signal transduction histidine kinase subgroup 3 dimerisation and phosphoacceptor" evidence="11">
    <location>
        <begin position="180"/>
        <end position="246"/>
    </location>
</feature>
<keyword evidence="9" id="KW-0812">Transmembrane</keyword>
<dbReference type="RefSeq" id="WP_142707286.1">
    <property type="nucleotide sequence ID" value="NZ_VIRS01000019.1"/>
</dbReference>
<gene>
    <name evidence="13" type="ORF">FL583_25145</name>
</gene>
<evidence type="ECO:0000259" key="11">
    <source>
        <dbReference type="Pfam" id="PF07730"/>
    </source>
</evidence>
<dbReference type="Gene3D" id="1.20.5.1930">
    <property type="match status" value="1"/>
</dbReference>
<evidence type="ECO:0000256" key="4">
    <source>
        <dbReference type="ARBA" id="ARBA00022679"/>
    </source>
</evidence>
<feature type="domain" description="DUF7134" evidence="12">
    <location>
        <begin position="8"/>
        <end position="151"/>
    </location>
</feature>
<evidence type="ECO:0000256" key="6">
    <source>
        <dbReference type="ARBA" id="ARBA00022777"/>
    </source>
</evidence>
<evidence type="ECO:0000256" key="3">
    <source>
        <dbReference type="ARBA" id="ARBA00022553"/>
    </source>
</evidence>
<evidence type="ECO:0000259" key="10">
    <source>
        <dbReference type="Pfam" id="PF02518"/>
    </source>
</evidence>
<evidence type="ECO:0000313" key="13">
    <source>
        <dbReference type="EMBL" id="TQS42229.1"/>
    </source>
</evidence>
<dbReference type="InterPro" id="IPR036890">
    <property type="entry name" value="HATPase_C_sf"/>
</dbReference>
<evidence type="ECO:0000256" key="5">
    <source>
        <dbReference type="ARBA" id="ARBA00022741"/>
    </source>
</evidence>
<evidence type="ECO:0000256" key="1">
    <source>
        <dbReference type="ARBA" id="ARBA00000085"/>
    </source>
</evidence>
<sequence length="387" mass="41106">MPSYLRHDVALAAIVTAFAQLDLRLNLDNSQHYGSQLVSALVTLVITGVLVFRRRAPVATAVTVAVAVAGPELFTQLTFQLWGDFLPILIAAYSVARYADRKGALIGAGAAALALAVCMLRLPALRTVENLPFAIVPYLVSVVAGRGIRHRQRQHDAERGRAERLAAEREESIRAALAEERGRIARELHDIVAHCVSVMVVQAGAAEDLLDRDPEAARAPLRSVQETGRDAVGELSRMLGLLRRADLGMAATLAPQPGIAELSALVEQVRAAGLPVQMTVDGEPRPLPPGVELTAYRVVQEALTNTLKHGGPARASVAVCYADETLTIEVIDTGRSGSTGSEPVVGTGHGLLGMRERVGLYDGELTAGPRSEGGFGVKVELPLEAAR</sequence>
<dbReference type="SUPFAM" id="SSF55874">
    <property type="entry name" value="ATPase domain of HSP90 chaperone/DNA topoisomerase II/histidine kinase"/>
    <property type="match status" value="1"/>
</dbReference>
<dbReference type="AlphaFoldDB" id="A0A545ALN4"/>
<feature type="domain" description="Histidine kinase/HSP90-like ATPase" evidence="10">
    <location>
        <begin position="291"/>
        <end position="384"/>
    </location>
</feature>
<dbReference type="GO" id="GO:0046983">
    <property type="term" value="F:protein dimerization activity"/>
    <property type="evidence" value="ECO:0007669"/>
    <property type="project" value="InterPro"/>
</dbReference>
<keyword evidence="3" id="KW-0597">Phosphoprotein</keyword>
<dbReference type="CDD" id="cd16917">
    <property type="entry name" value="HATPase_UhpB-NarQ-NarX-like"/>
    <property type="match status" value="1"/>
</dbReference>
<dbReference type="Proteomes" id="UP000317982">
    <property type="component" value="Unassembled WGS sequence"/>
</dbReference>
<accession>A0A545ALN4</accession>
<dbReference type="GO" id="GO:0000155">
    <property type="term" value="F:phosphorelay sensor kinase activity"/>
    <property type="evidence" value="ECO:0007669"/>
    <property type="project" value="InterPro"/>
</dbReference>
<dbReference type="InterPro" id="IPR050482">
    <property type="entry name" value="Sensor_HK_TwoCompSys"/>
</dbReference>
<evidence type="ECO:0000256" key="7">
    <source>
        <dbReference type="ARBA" id="ARBA00022840"/>
    </source>
</evidence>
<evidence type="ECO:0000259" key="12">
    <source>
        <dbReference type="Pfam" id="PF23539"/>
    </source>
</evidence>
<feature type="transmembrane region" description="Helical" evidence="9">
    <location>
        <begin position="33"/>
        <end position="51"/>
    </location>
</feature>
<name>A0A545ALN4_9ACTN</name>
<organism evidence="13 14">
    <name type="scientific">Cryptosporangium phraense</name>
    <dbReference type="NCBI Taxonomy" id="2593070"/>
    <lineage>
        <taxon>Bacteria</taxon>
        <taxon>Bacillati</taxon>
        <taxon>Actinomycetota</taxon>
        <taxon>Actinomycetes</taxon>
        <taxon>Cryptosporangiales</taxon>
        <taxon>Cryptosporangiaceae</taxon>
        <taxon>Cryptosporangium</taxon>
    </lineage>
</organism>
<dbReference type="PANTHER" id="PTHR24421">
    <property type="entry name" value="NITRATE/NITRITE SENSOR PROTEIN NARX-RELATED"/>
    <property type="match status" value="1"/>
</dbReference>
<comment type="catalytic activity">
    <reaction evidence="1">
        <text>ATP + protein L-histidine = ADP + protein N-phospho-L-histidine.</text>
        <dbReference type="EC" id="2.7.13.3"/>
    </reaction>
</comment>
<evidence type="ECO:0000256" key="2">
    <source>
        <dbReference type="ARBA" id="ARBA00012438"/>
    </source>
</evidence>
<dbReference type="EMBL" id="VIRS01000019">
    <property type="protein sequence ID" value="TQS42229.1"/>
    <property type="molecule type" value="Genomic_DNA"/>
</dbReference>
<dbReference type="Pfam" id="PF02518">
    <property type="entry name" value="HATPase_c"/>
    <property type="match status" value="1"/>
</dbReference>
<dbReference type="Pfam" id="PF23539">
    <property type="entry name" value="DUF7134"/>
    <property type="match status" value="1"/>
</dbReference>
<dbReference type="OrthoDB" id="227596at2"/>
<keyword evidence="7" id="KW-0067">ATP-binding</keyword>
<dbReference type="InterPro" id="IPR003594">
    <property type="entry name" value="HATPase_dom"/>
</dbReference>
<keyword evidence="6 13" id="KW-0418">Kinase</keyword>
<dbReference type="InterPro" id="IPR011712">
    <property type="entry name" value="Sig_transdc_His_kin_sub3_dim/P"/>
</dbReference>
<keyword evidence="4" id="KW-0808">Transferase</keyword>
<evidence type="ECO:0000256" key="9">
    <source>
        <dbReference type="SAM" id="Phobius"/>
    </source>
</evidence>
<keyword evidence="9" id="KW-1133">Transmembrane helix</keyword>
<dbReference type="PANTHER" id="PTHR24421:SF10">
    <property type="entry name" value="NITRATE_NITRITE SENSOR PROTEIN NARQ"/>
    <property type="match status" value="1"/>
</dbReference>
<dbReference type="GO" id="GO:0016020">
    <property type="term" value="C:membrane"/>
    <property type="evidence" value="ECO:0007669"/>
    <property type="project" value="InterPro"/>
</dbReference>
<dbReference type="InParanoid" id="A0A545ALN4"/>
<keyword evidence="14" id="KW-1185">Reference proteome</keyword>
<evidence type="ECO:0000313" key="14">
    <source>
        <dbReference type="Proteomes" id="UP000317982"/>
    </source>
</evidence>